<reference evidence="10" key="3">
    <citation type="submission" date="2018-07" db="EMBL/GenBank/DDBJ databases">
        <title>WGS assembly of Glycine max.</title>
        <authorList>
            <person name="Schmutz J."/>
            <person name="Cannon S."/>
            <person name="Schlueter J."/>
            <person name="Ma J."/>
            <person name="Mitros T."/>
            <person name="Nelson W."/>
            <person name="Hyten D."/>
            <person name="Song Q."/>
            <person name="Thelen J."/>
            <person name="Cheng J."/>
            <person name="Xu D."/>
            <person name="Hellsten U."/>
            <person name="May G."/>
            <person name="Yu Y."/>
            <person name="Sakurai T."/>
            <person name="Umezawa T."/>
            <person name="Bhattacharyya M."/>
            <person name="Sandhu D."/>
            <person name="Valliyodan B."/>
            <person name="Lindquist E."/>
            <person name="Peto M."/>
            <person name="Grant D."/>
            <person name="Shu S."/>
            <person name="Goodstein D."/>
            <person name="Barry K."/>
            <person name="Futrell-Griggs M."/>
            <person name="Abernathy B."/>
            <person name="Du J."/>
            <person name="Tian Z."/>
            <person name="Zhu L."/>
            <person name="Gill N."/>
            <person name="Joshi T."/>
            <person name="Libault M."/>
            <person name="Sethuraman A."/>
            <person name="Zhang X."/>
            <person name="Shinozaki K."/>
            <person name="Nguyen H."/>
            <person name="Wing R."/>
            <person name="Cregan P."/>
            <person name="Specht J."/>
            <person name="Grimwood J."/>
            <person name="Rokhsar D."/>
            <person name="Stacey G."/>
            <person name="Shoemaker R."/>
            <person name="Jackson S."/>
        </authorList>
    </citation>
    <scope>NUCLEOTIDE SEQUENCE</scope>
    <source>
        <tissue evidence="10">Callus</tissue>
    </source>
</reference>
<dbReference type="Pfam" id="PF00083">
    <property type="entry name" value="Sugar_tr"/>
    <property type="match status" value="2"/>
</dbReference>
<feature type="domain" description="Major facilitator superfamily (MFS) profile" evidence="9">
    <location>
        <begin position="1"/>
        <end position="418"/>
    </location>
</feature>
<evidence type="ECO:0000259" key="9">
    <source>
        <dbReference type="PROSITE" id="PS50850"/>
    </source>
</evidence>
<dbReference type="PaxDb" id="3847-GLYMA19G42710.2"/>
<evidence type="ECO:0000313" key="12">
    <source>
        <dbReference type="Proteomes" id="UP000008827"/>
    </source>
</evidence>
<organism evidence="10">
    <name type="scientific">Glycine max</name>
    <name type="common">Soybean</name>
    <name type="synonym">Glycine hispida</name>
    <dbReference type="NCBI Taxonomy" id="3847"/>
    <lineage>
        <taxon>Eukaryota</taxon>
        <taxon>Viridiplantae</taxon>
        <taxon>Streptophyta</taxon>
        <taxon>Embryophyta</taxon>
        <taxon>Tracheophyta</taxon>
        <taxon>Spermatophyta</taxon>
        <taxon>Magnoliopsida</taxon>
        <taxon>eudicotyledons</taxon>
        <taxon>Gunneridae</taxon>
        <taxon>Pentapetalae</taxon>
        <taxon>rosids</taxon>
        <taxon>fabids</taxon>
        <taxon>Fabales</taxon>
        <taxon>Fabaceae</taxon>
        <taxon>Papilionoideae</taxon>
        <taxon>50 kb inversion clade</taxon>
        <taxon>NPAAA clade</taxon>
        <taxon>indigoferoid/millettioid clade</taxon>
        <taxon>Phaseoleae</taxon>
        <taxon>Glycine</taxon>
        <taxon>Glycine subgen. Soja</taxon>
    </lineage>
</organism>
<evidence type="ECO:0000256" key="6">
    <source>
        <dbReference type="ARBA" id="ARBA00023136"/>
    </source>
</evidence>
<dbReference type="InterPro" id="IPR005828">
    <property type="entry name" value="MFS_sugar_transport-like"/>
</dbReference>
<feature type="transmembrane region" description="Helical" evidence="7">
    <location>
        <begin position="244"/>
        <end position="266"/>
    </location>
</feature>
<reference evidence="11" key="2">
    <citation type="submission" date="2018-02" db="UniProtKB">
        <authorList>
            <consortium name="EnsemblPlants"/>
        </authorList>
    </citation>
    <scope>IDENTIFICATION</scope>
    <source>
        <strain evidence="11">Williams 82</strain>
    </source>
</reference>
<gene>
    <name evidence="10" type="ORF">GLYMA_19G238700</name>
</gene>
<evidence type="ECO:0000256" key="8">
    <source>
        <dbReference type="SAM" id="SignalP"/>
    </source>
</evidence>
<dbReference type="Proteomes" id="UP000008827">
    <property type="component" value="Chromosome 19"/>
</dbReference>
<keyword evidence="5 7" id="KW-1133">Transmembrane helix</keyword>
<keyword evidence="4 7" id="KW-0812">Transmembrane</keyword>
<proteinExistence type="inferred from homology"/>
<dbReference type="GO" id="GO:0016020">
    <property type="term" value="C:membrane"/>
    <property type="evidence" value="ECO:0000318"/>
    <property type="project" value="GO_Central"/>
</dbReference>
<feature type="transmembrane region" description="Helical" evidence="7">
    <location>
        <begin position="287"/>
        <end position="307"/>
    </location>
</feature>
<dbReference type="SMR" id="A0A0R0F0H4"/>
<feature type="transmembrane region" description="Helical" evidence="7">
    <location>
        <begin position="160"/>
        <end position="179"/>
    </location>
</feature>
<dbReference type="InterPro" id="IPR036259">
    <property type="entry name" value="MFS_trans_sf"/>
</dbReference>
<feature type="transmembrane region" description="Helical" evidence="7">
    <location>
        <begin position="132"/>
        <end position="153"/>
    </location>
</feature>
<evidence type="ECO:0000256" key="3">
    <source>
        <dbReference type="ARBA" id="ARBA00022597"/>
    </source>
</evidence>
<dbReference type="InterPro" id="IPR003663">
    <property type="entry name" value="Sugar/inositol_transpt"/>
</dbReference>
<dbReference type="STRING" id="3847.A0A0R0F0H4"/>
<feature type="transmembrane region" description="Helical" evidence="7">
    <location>
        <begin position="94"/>
        <end position="112"/>
    </location>
</feature>
<evidence type="ECO:0000256" key="1">
    <source>
        <dbReference type="ARBA" id="ARBA00004141"/>
    </source>
</evidence>
<dbReference type="OMA" id="GSWCAIA"/>
<evidence type="ECO:0000256" key="4">
    <source>
        <dbReference type="ARBA" id="ARBA00022692"/>
    </source>
</evidence>
<keyword evidence="6 7" id="KW-0472">Membrane</keyword>
<keyword evidence="3" id="KW-0762">Sugar transport</keyword>
<keyword evidence="12" id="KW-1185">Reference proteome</keyword>
<comment type="similarity">
    <text evidence="2">Belongs to the major facilitator superfamily. Sugar transporter (TC 2.A.1.1) family.</text>
</comment>
<comment type="subcellular location">
    <subcellularLocation>
        <location evidence="1">Membrane</location>
        <topology evidence="1">Multi-pass membrane protein</topology>
    </subcellularLocation>
</comment>
<evidence type="ECO:0000256" key="2">
    <source>
        <dbReference type="ARBA" id="ARBA00010992"/>
    </source>
</evidence>
<sequence>MSPTLILNTLTAVFGGGFAMGYSSPAQTGIMHDLHLSLAQKIEPKKHLGNCINGKIADYAGRRVAMGFSEVFCILGSLIIAFSKDARWLCIGRLLIGCGISLISYVVPVYIAEIAPKNLRGAFTEVHQGIMFMPLMFYTSWVVVGLSLTYLIGAFLNWRILALIGTIPCLLQLLTLPFIPDSPRWLTKVGRLKESDHADVYQEATEIKDYTEALQQQTEASIVGLFQSQYLKTLLGFLFYRNSIFISAGFSDSIGTIAMVAVKIPLTTLGVLLMDKCGRRPLLLVKWLRVYMGSFLLGLAGIPWVIMSEIFPINVKGSAGSLVTLVNWSCSWIVSYAFNFLMSWSSEGTFFIFSSICGLIVLFVAKLVPETKSRTLEEIQASLNSSIPYPYTVIFASASQKENTTFIIVFFFSTCLSS</sequence>
<evidence type="ECO:0000256" key="5">
    <source>
        <dbReference type="ARBA" id="ARBA00022989"/>
    </source>
</evidence>
<evidence type="ECO:0000313" key="11">
    <source>
        <dbReference type="EnsemblPlants" id="KRG96882"/>
    </source>
</evidence>
<dbReference type="InterPro" id="IPR050549">
    <property type="entry name" value="MFS_Trehalose_Transporter"/>
</dbReference>
<feature type="signal peptide" evidence="8">
    <location>
        <begin position="1"/>
        <end position="19"/>
    </location>
</feature>
<dbReference type="GO" id="GO:0022857">
    <property type="term" value="F:transmembrane transporter activity"/>
    <property type="evidence" value="ECO:0000318"/>
    <property type="project" value="GO_Central"/>
</dbReference>
<keyword evidence="3" id="KW-0813">Transport</keyword>
<dbReference type="PRINTS" id="PR00171">
    <property type="entry name" value="SUGRTRNSPORT"/>
</dbReference>
<dbReference type="PANTHER" id="PTHR48021">
    <property type="match status" value="1"/>
</dbReference>
<dbReference type="GO" id="GO:0055085">
    <property type="term" value="P:transmembrane transport"/>
    <property type="evidence" value="ECO:0000318"/>
    <property type="project" value="GO_Central"/>
</dbReference>
<dbReference type="InterPro" id="IPR020846">
    <property type="entry name" value="MFS_dom"/>
</dbReference>
<dbReference type="EnsemblPlants" id="KRG96882">
    <property type="protein sequence ID" value="KRG96882"/>
    <property type="gene ID" value="GLYMA_19G238700"/>
</dbReference>
<dbReference type="Gramene" id="KRG96882">
    <property type="protein sequence ID" value="KRG96882"/>
    <property type="gene ID" value="GLYMA_19G238700"/>
</dbReference>
<dbReference type="Gene3D" id="1.20.1250.20">
    <property type="entry name" value="MFS general substrate transporter like domains"/>
    <property type="match status" value="1"/>
</dbReference>
<dbReference type="InParanoid" id="A0A0R0F0H4"/>
<dbReference type="EMBL" id="CM000852">
    <property type="protein sequence ID" value="KRG96882.1"/>
    <property type="molecule type" value="Genomic_DNA"/>
</dbReference>
<dbReference type="SUPFAM" id="SSF103473">
    <property type="entry name" value="MFS general substrate transporter"/>
    <property type="match status" value="1"/>
</dbReference>
<dbReference type="PROSITE" id="PS50850">
    <property type="entry name" value="MFS"/>
    <property type="match status" value="1"/>
</dbReference>
<evidence type="ECO:0000313" key="10">
    <source>
        <dbReference type="EMBL" id="KRG96882.1"/>
    </source>
</evidence>
<dbReference type="PANTHER" id="PTHR48021:SF19">
    <property type="entry name" value="GENERAL SUBSTRATE TRANSPORTER"/>
    <property type="match status" value="1"/>
</dbReference>
<accession>A0A0R0F0H4</accession>
<protein>
    <recommendedName>
        <fullName evidence="9">Major facilitator superfamily (MFS) profile domain-containing protein</fullName>
    </recommendedName>
</protein>
<dbReference type="AlphaFoldDB" id="A0A0R0F0H4"/>
<feature type="chain" id="PRO_5014520910" description="Major facilitator superfamily (MFS) profile domain-containing protein" evidence="8">
    <location>
        <begin position="20"/>
        <end position="418"/>
    </location>
</feature>
<name>A0A0R0F0H4_SOYBN</name>
<feature type="transmembrane region" description="Helical" evidence="7">
    <location>
        <begin position="350"/>
        <end position="368"/>
    </location>
</feature>
<keyword evidence="8" id="KW-0732">Signal</keyword>
<feature type="transmembrane region" description="Helical" evidence="7">
    <location>
        <begin position="64"/>
        <end position="82"/>
    </location>
</feature>
<reference evidence="10 11" key="1">
    <citation type="journal article" date="2010" name="Nature">
        <title>Genome sequence of the palaeopolyploid soybean.</title>
        <authorList>
            <person name="Schmutz J."/>
            <person name="Cannon S.B."/>
            <person name="Schlueter J."/>
            <person name="Ma J."/>
            <person name="Mitros T."/>
            <person name="Nelson W."/>
            <person name="Hyten D.L."/>
            <person name="Song Q."/>
            <person name="Thelen J.J."/>
            <person name="Cheng J."/>
            <person name="Xu D."/>
            <person name="Hellsten U."/>
            <person name="May G.D."/>
            <person name="Yu Y."/>
            <person name="Sakurai T."/>
            <person name="Umezawa T."/>
            <person name="Bhattacharyya M.K."/>
            <person name="Sandhu D."/>
            <person name="Valliyodan B."/>
            <person name="Lindquist E."/>
            <person name="Peto M."/>
            <person name="Grant D."/>
            <person name="Shu S."/>
            <person name="Goodstein D."/>
            <person name="Barry K."/>
            <person name="Futrell-Griggs M."/>
            <person name="Abernathy B."/>
            <person name="Du J."/>
            <person name="Tian Z."/>
            <person name="Zhu L."/>
            <person name="Gill N."/>
            <person name="Joshi T."/>
            <person name="Libault M."/>
            <person name="Sethuraman A."/>
            <person name="Zhang X.-C."/>
            <person name="Shinozaki K."/>
            <person name="Nguyen H.T."/>
            <person name="Wing R.A."/>
            <person name="Cregan P."/>
            <person name="Specht J."/>
            <person name="Grimwood J."/>
            <person name="Rokhsar D."/>
            <person name="Stacey G."/>
            <person name="Shoemaker R.C."/>
            <person name="Jackson S.A."/>
        </authorList>
    </citation>
    <scope>NUCLEOTIDE SEQUENCE</scope>
    <source>
        <strain evidence="11">cv. Williams 82</strain>
        <tissue evidence="10">Callus</tissue>
    </source>
</reference>
<evidence type="ECO:0000256" key="7">
    <source>
        <dbReference type="SAM" id="Phobius"/>
    </source>
</evidence>